<dbReference type="PROSITE" id="PS50995">
    <property type="entry name" value="HTH_MARR_2"/>
    <property type="match status" value="1"/>
</dbReference>
<dbReference type="Proteomes" id="UP001602013">
    <property type="component" value="Unassembled WGS sequence"/>
</dbReference>
<dbReference type="PANTHER" id="PTHR33164:SF99">
    <property type="entry name" value="MARR FAMILY REGULATORY PROTEIN"/>
    <property type="match status" value="1"/>
</dbReference>
<organism evidence="3 4">
    <name type="scientific">Microtetraspora malaysiensis</name>
    <dbReference type="NCBI Taxonomy" id="161358"/>
    <lineage>
        <taxon>Bacteria</taxon>
        <taxon>Bacillati</taxon>
        <taxon>Actinomycetota</taxon>
        <taxon>Actinomycetes</taxon>
        <taxon>Streptosporangiales</taxon>
        <taxon>Streptosporangiaceae</taxon>
        <taxon>Microtetraspora</taxon>
    </lineage>
</organism>
<dbReference type="PRINTS" id="PR00598">
    <property type="entry name" value="HTHMARR"/>
</dbReference>
<dbReference type="SMART" id="SM00347">
    <property type="entry name" value="HTH_MARR"/>
    <property type="match status" value="1"/>
</dbReference>
<keyword evidence="4" id="KW-1185">Reference proteome</keyword>
<feature type="domain" description="HTH marR-type" evidence="2">
    <location>
        <begin position="31"/>
        <end position="167"/>
    </location>
</feature>
<dbReference type="PANTHER" id="PTHR33164">
    <property type="entry name" value="TRANSCRIPTIONAL REGULATOR, MARR FAMILY"/>
    <property type="match status" value="1"/>
</dbReference>
<accession>A0ABW6T3L3</accession>
<dbReference type="SUPFAM" id="SSF46785">
    <property type="entry name" value="Winged helix' DNA-binding domain"/>
    <property type="match status" value="1"/>
</dbReference>
<evidence type="ECO:0000256" key="1">
    <source>
        <dbReference type="SAM" id="MobiDB-lite"/>
    </source>
</evidence>
<evidence type="ECO:0000259" key="2">
    <source>
        <dbReference type="PROSITE" id="PS50995"/>
    </source>
</evidence>
<evidence type="ECO:0000313" key="3">
    <source>
        <dbReference type="EMBL" id="MFF3670967.1"/>
    </source>
</evidence>
<dbReference type="InterPro" id="IPR000835">
    <property type="entry name" value="HTH_MarR-typ"/>
</dbReference>
<proteinExistence type="predicted"/>
<sequence>MDGPSLPGPSLPGPSDGAAPGRDARWLDADEQRAWRAYLSMQGRLAAALNRQLQLDSGLSLADYEVLVHLTDTPEARLRPYELQWALQWEQSRLSHHLTRMRRRGLVDREECSEDGRGAFIVLTEKGRRAITTAAPGHVGVVRRFFFDGLSREEVALLERLSTRILDRLDDTDATPEGHVG</sequence>
<dbReference type="Pfam" id="PF12802">
    <property type="entry name" value="MarR_2"/>
    <property type="match status" value="1"/>
</dbReference>
<name>A0ABW6T3L3_9ACTN</name>
<dbReference type="InterPro" id="IPR036390">
    <property type="entry name" value="WH_DNA-bd_sf"/>
</dbReference>
<feature type="region of interest" description="Disordered" evidence="1">
    <location>
        <begin position="1"/>
        <end position="23"/>
    </location>
</feature>
<dbReference type="EMBL" id="JBIASD010000038">
    <property type="protein sequence ID" value="MFF3670967.1"/>
    <property type="molecule type" value="Genomic_DNA"/>
</dbReference>
<feature type="compositionally biased region" description="Pro residues" evidence="1">
    <location>
        <begin position="1"/>
        <end position="12"/>
    </location>
</feature>
<gene>
    <name evidence="3" type="ORF">ACFYXI_35815</name>
</gene>
<evidence type="ECO:0000313" key="4">
    <source>
        <dbReference type="Proteomes" id="UP001602013"/>
    </source>
</evidence>
<dbReference type="InterPro" id="IPR039422">
    <property type="entry name" value="MarR/SlyA-like"/>
</dbReference>
<dbReference type="Gene3D" id="1.10.10.10">
    <property type="entry name" value="Winged helix-like DNA-binding domain superfamily/Winged helix DNA-binding domain"/>
    <property type="match status" value="1"/>
</dbReference>
<protein>
    <submittedName>
        <fullName evidence="3">MarR family winged helix-turn-helix transcriptional regulator</fullName>
    </submittedName>
</protein>
<dbReference type="InterPro" id="IPR036388">
    <property type="entry name" value="WH-like_DNA-bd_sf"/>
</dbReference>
<reference evidence="3 4" key="1">
    <citation type="submission" date="2024-10" db="EMBL/GenBank/DDBJ databases">
        <title>The Natural Products Discovery Center: Release of the First 8490 Sequenced Strains for Exploring Actinobacteria Biosynthetic Diversity.</title>
        <authorList>
            <person name="Kalkreuter E."/>
            <person name="Kautsar S.A."/>
            <person name="Yang D."/>
            <person name="Bader C.D."/>
            <person name="Teijaro C.N."/>
            <person name="Fluegel L."/>
            <person name="Davis C.M."/>
            <person name="Simpson J.R."/>
            <person name="Lauterbach L."/>
            <person name="Steele A.D."/>
            <person name="Gui C."/>
            <person name="Meng S."/>
            <person name="Li G."/>
            <person name="Viehrig K."/>
            <person name="Ye F."/>
            <person name="Su P."/>
            <person name="Kiefer A.F."/>
            <person name="Nichols A."/>
            <person name="Cepeda A.J."/>
            <person name="Yan W."/>
            <person name="Fan B."/>
            <person name="Jiang Y."/>
            <person name="Adhikari A."/>
            <person name="Zheng C.-J."/>
            <person name="Schuster L."/>
            <person name="Cowan T.M."/>
            <person name="Smanski M.J."/>
            <person name="Chevrette M.G."/>
            <person name="De Carvalho L.P.S."/>
            <person name="Shen B."/>
        </authorList>
    </citation>
    <scope>NUCLEOTIDE SEQUENCE [LARGE SCALE GENOMIC DNA]</scope>
    <source>
        <strain evidence="3 4">NPDC002173</strain>
    </source>
</reference>
<dbReference type="RefSeq" id="WP_387417170.1">
    <property type="nucleotide sequence ID" value="NZ_JBIASD010000038.1"/>
</dbReference>
<comment type="caution">
    <text evidence="3">The sequence shown here is derived from an EMBL/GenBank/DDBJ whole genome shotgun (WGS) entry which is preliminary data.</text>
</comment>